<dbReference type="PANTHER" id="PTHR46957">
    <property type="entry name" value="CYTOKINE RECEPTOR"/>
    <property type="match status" value="1"/>
</dbReference>
<dbReference type="CDD" id="cd00063">
    <property type="entry name" value="FN3"/>
    <property type="match status" value="6"/>
</dbReference>
<dbReference type="InterPro" id="IPR021854">
    <property type="entry name" value="WASH1_WAHD"/>
</dbReference>
<feature type="domain" description="Fibronectin type-III" evidence="1">
    <location>
        <begin position="490"/>
        <end position="578"/>
    </location>
</feature>
<dbReference type="KEGG" id="tng:GSTEN00035579G001"/>
<dbReference type="InterPro" id="IPR013783">
    <property type="entry name" value="Ig-like_fold"/>
</dbReference>
<dbReference type="GO" id="GO:0043235">
    <property type="term" value="C:receptor complex"/>
    <property type="evidence" value="ECO:0007669"/>
    <property type="project" value="TreeGrafter"/>
</dbReference>
<dbReference type="SUPFAM" id="SSF49265">
    <property type="entry name" value="Fibronectin type III"/>
    <property type="match status" value="4"/>
</dbReference>
<dbReference type="Pfam" id="PF11945">
    <property type="entry name" value="WASH_WAHD"/>
    <property type="match status" value="1"/>
</dbReference>
<dbReference type="PANTHER" id="PTHR46957:SF1">
    <property type="entry name" value="PHOSPHATIDYLINOSITOL PHOSPHATASE PTPRQ"/>
    <property type="match status" value="1"/>
</dbReference>
<feature type="domain" description="Fibronectin type-III" evidence="1">
    <location>
        <begin position="301"/>
        <end position="392"/>
    </location>
</feature>
<reference evidence="2" key="2">
    <citation type="submission" date="2004-02" db="EMBL/GenBank/DDBJ databases">
        <authorList>
            <consortium name="Genoscope"/>
            <consortium name="Whitehead Institute Centre for Genome Research"/>
        </authorList>
    </citation>
    <scope>NUCLEOTIDE SEQUENCE</scope>
</reference>
<dbReference type="InterPro" id="IPR036116">
    <property type="entry name" value="FN3_sf"/>
</dbReference>
<dbReference type="Gene3D" id="2.60.40.10">
    <property type="entry name" value="Immunoglobulins"/>
    <property type="match status" value="6"/>
</dbReference>
<accession>Q4REW9</accession>
<dbReference type="InterPro" id="IPR003961">
    <property type="entry name" value="FN3_dom"/>
</dbReference>
<organism evidence="2">
    <name type="scientific">Tetraodon nigroviridis</name>
    <name type="common">Spotted green pufferfish</name>
    <name type="synonym">Chelonodon nigroviridis</name>
    <dbReference type="NCBI Taxonomy" id="99883"/>
    <lineage>
        <taxon>Eukaryota</taxon>
        <taxon>Metazoa</taxon>
        <taxon>Chordata</taxon>
        <taxon>Craniata</taxon>
        <taxon>Vertebrata</taxon>
        <taxon>Euteleostomi</taxon>
        <taxon>Actinopterygii</taxon>
        <taxon>Neopterygii</taxon>
        <taxon>Teleostei</taxon>
        <taxon>Neoteleostei</taxon>
        <taxon>Acanthomorphata</taxon>
        <taxon>Eupercaria</taxon>
        <taxon>Tetraodontiformes</taxon>
        <taxon>Tetradontoidea</taxon>
        <taxon>Tetraodontidae</taxon>
        <taxon>Tetraodon</taxon>
    </lineage>
</organism>
<evidence type="ECO:0000259" key="1">
    <source>
        <dbReference type="PROSITE" id="PS50853"/>
    </source>
</evidence>
<reference evidence="2" key="1">
    <citation type="journal article" date="2004" name="Nature">
        <title>Genome duplication in the teleost fish Tetraodon nigroviridis reveals the early vertebrate proto-karyotype.</title>
        <authorList>
            <person name="Jaillon O."/>
            <person name="Aury J.-M."/>
            <person name="Brunet F."/>
            <person name="Petit J.-L."/>
            <person name="Stange-Thomann N."/>
            <person name="Mauceli E."/>
            <person name="Bouneau L."/>
            <person name="Fischer C."/>
            <person name="Ozouf-Costaz C."/>
            <person name="Bernot A."/>
            <person name="Nicaud S."/>
            <person name="Jaffe D."/>
            <person name="Fisher S."/>
            <person name="Lutfalla G."/>
            <person name="Dossat C."/>
            <person name="Segurens B."/>
            <person name="Dasilva C."/>
            <person name="Salanoubat M."/>
            <person name="Levy M."/>
            <person name="Boudet N."/>
            <person name="Castellano S."/>
            <person name="Anthouard V."/>
            <person name="Jubin C."/>
            <person name="Castelli V."/>
            <person name="Katinka M."/>
            <person name="Vacherie B."/>
            <person name="Biemont C."/>
            <person name="Skalli Z."/>
            <person name="Cattolico L."/>
            <person name="Poulain J."/>
            <person name="De Berardinis V."/>
            <person name="Cruaud C."/>
            <person name="Duprat S."/>
            <person name="Brottier P."/>
            <person name="Coutanceau J.-P."/>
            <person name="Gouzy J."/>
            <person name="Parra G."/>
            <person name="Lardier G."/>
            <person name="Chapple C."/>
            <person name="McKernan K.J."/>
            <person name="McEwan P."/>
            <person name="Bosak S."/>
            <person name="Kellis M."/>
            <person name="Volff J.-N."/>
            <person name="Guigo R."/>
            <person name="Zody M.C."/>
            <person name="Mesirov J."/>
            <person name="Lindblad-Toh K."/>
            <person name="Birren B."/>
            <person name="Nusbaum C."/>
            <person name="Kahn D."/>
            <person name="Robinson-Rechavi M."/>
            <person name="Laudet V."/>
            <person name="Schachter V."/>
            <person name="Quetier F."/>
            <person name="Saurin W."/>
            <person name="Scarpelli C."/>
            <person name="Wincker P."/>
            <person name="Lander E.S."/>
            <person name="Weissenbach J."/>
            <person name="Roest Crollius H."/>
        </authorList>
    </citation>
    <scope>NUCLEOTIDE SEQUENCE [LARGE SCALE GENOMIC DNA]</scope>
</reference>
<dbReference type="InterPro" id="IPR050713">
    <property type="entry name" value="RTP_Phos/Ushers"/>
</dbReference>
<dbReference type="PROSITE" id="PS50853">
    <property type="entry name" value="FN3"/>
    <property type="match status" value="5"/>
</dbReference>
<evidence type="ECO:0000313" key="2">
    <source>
        <dbReference type="EMBL" id="CAG13063.1"/>
    </source>
</evidence>
<feature type="domain" description="Fibronectin type-III" evidence="1">
    <location>
        <begin position="702"/>
        <end position="799"/>
    </location>
</feature>
<dbReference type="Pfam" id="PF00041">
    <property type="entry name" value="fn3"/>
    <property type="match status" value="5"/>
</dbReference>
<comment type="caution">
    <text evidence="2">The sequence shown here is derived from an EMBL/GenBank/DDBJ whole genome shotgun (WGS) entry which is preliminary data.</text>
</comment>
<proteinExistence type="predicted"/>
<dbReference type="EMBL" id="CAAE01015122">
    <property type="protein sequence ID" value="CAG13063.1"/>
    <property type="molecule type" value="Genomic_DNA"/>
</dbReference>
<dbReference type="OrthoDB" id="10253954at2759"/>
<sequence>MVRMTQKHYLEGQVYSVPLIQQDLRREEAVHQIADALLYLETISTDIFKRQRRNRRQLQHISDRIRLAQARVDKIKGSKKATKVFSSAKYPAPDRLQDYSSIFTEATDPSSQTRPRHRIRNKHRPFDEKALQKVYMTELATISSADSTYAHTVYRLIGGTNYTFWMTSSTAQGDGGIQSDPQTVYLPEDVPSDSVRNLTAQIFSSTAIIVSWDPPLEPNGRPYYLLTLQEVGIPSNLSNQGAPAVNKIIKHTTTDNVFLFTKLRKYFPYLLTVTPATGAGPAYNHTRIMSLRTDDDIPSSAPLLVSTGNLSSSSIEVVWQPPLEANGEITDYVLTLYGPGGQNTTHTPTTSFILTNLLPYTAYNLSITAATRKGSGPYLLLQLHTDEGVPMSPPRNLTIYNHSAVSVWLSWESPLEPNGVVIHYGFRIQDLITHTITHRNSSGPSTTEHLSGFRPHSSYEISVYSYTRVGHGSQFSSPVTFTTNESVSDAVGNLTCSGVSWDSIQLLWELPDNPNGQIRFYEVQLEVEGQFYVHNADTAEYTVSGLSPDEVYTLTVAAVNSAGPGDLANCTASTLSESVPAAPRSLTITHITSDSVALQWAPPISMPGVLKEFHVVGQLVSTVCEPNEHAAAQHAQEDELSPDCVDFEVTVDGPNVSVSTVRAPEELRTIVVTNLTAFTRYFVTVTAFTGPLEHAASKPKDPPKNVVISIIPEEVTRVKVTFTPPEEPNGNITAYFVYIFEKDKLVKNVSLNVTERQQNMMTAVIEGLKGGHNYSIQRRCFMHKRINLTPGTLAQISPSHLNLCVGSCVHSDDNGPIKEIQVIVAESGVKDIQNLTNWRSAFFDRPAPYLTDKGFPNPSCSSGDGSLRHRGALGVSRDEQPVKKGNQSAAGTYVIGENDDCVKENSSNNLCNGPLKPNTVYVGRPFNQRRADHTGSAVVLLLDCVAHHHHLWLSQTERNLCDPAAQLQEIAQACQQEDIPAACRGSVRQRQCQVPGRVCCKWFFSA</sequence>
<gene>
    <name evidence="2" type="ORF">GSTENG00035579001</name>
</gene>
<feature type="domain" description="Fibronectin type-III" evidence="1">
    <location>
        <begin position="393"/>
        <end position="486"/>
    </location>
</feature>
<dbReference type="PRINTS" id="PR00014">
    <property type="entry name" value="FNTYPEIII"/>
</dbReference>
<dbReference type="SMART" id="SM00060">
    <property type="entry name" value="FN3"/>
    <property type="match status" value="6"/>
</dbReference>
<protein>
    <submittedName>
        <fullName evidence="2">(spotted green pufferfish) hypothetical protein</fullName>
    </submittedName>
</protein>
<dbReference type="AlphaFoldDB" id="Q4REW9"/>
<feature type="domain" description="Fibronectin type-III" evidence="1">
    <location>
        <begin position="194"/>
        <end position="296"/>
    </location>
</feature>
<name>Q4REW9_TETNG</name>